<comment type="caution">
    <text evidence="1">The sequence shown here is derived from an EMBL/GenBank/DDBJ whole genome shotgun (WGS) entry which is preliminary data.</text>
</comment>
<protein>
    <submittedName>
        <fullName evidence="1">Uncharacterized protein</fullName>
    </submittedName>
</protein>
<organism evidence="1 2">
    <name type="scientific">Daphnia magna</name>
    <dbReference type="NCBI Taxonomy" id="35525"/>
    <lineage>
        <taxon>Eukaryota</taxon>
        <taxon>Metazoa</taxon>
        <taxon>Ecdysozoa</taxon>
        <taxon>Arthropoda</taxon>
        <taxon>Crustacea</taxon>
        <taxon>Branchiopoda</taxon>
        <taxon>Diplostraca</taxon>
        <taxon>Cladocera</taxon>
        <taxon>Anomopoda</taxon>
        <taxon>Daphniidae</taxon>
        <taxon>Daphnia</taxon>
    </lineage>
</organism>
<proteinExistence type="predicted"/>
<dbReference type="Proteomes" id="UP001234178">
    <property type="component" value="Unassembled WGS sequence"/>
</dbReference>
<evidence type="ECO:0000313" key="2">
    <source>
        <dbReference type="Proteomes" id="UP001234178"/>
    </source>
</evidence>
<sequence length="80" mass="9149">MLSRAPVDAEPHVNQDTVHITVAMHKLCLTFRFHLWRAPSSQSAFIHLHSTLKGKYIYDVTGRQLKRLLASNNSNNYSKS</sequence>
<accession>A0ABQ9ZG79</accession>
<keyword evidence="2" id="KW-1185">Reference proteome</keyword>
<gene>
    <name evidence="1" type="ORF">OUZ56_020678</name>
</gene>
<name>A0ABQ9ZG79_9CRUS</name>
<reference evidence="1 2" key="1">
    <citation type="journal article" date="2023" name="Nucleic Acids Res.">
        <title>The hologenome of Daphnia magna reveals possible DNA methylation and microbiome-mediated evolution of the host genome.</title>
        <authorList>
            <person name="Chaturvedi A."/>
            <person name="Li X."/>
            <person name="Dhandapani V."/>
            <person name="Marshall H."/>
            <person name="Kissane S."/>
            <person name="Cuenca-Cambronero M."/>
            <person name="Asole G."/>
            <person name="Calvet F."/>
            <person name="Ruiz-Romero M."/>
            <person name="Marangio P."/>
            <person name="Guigo R."/>
            <person name="Rago D."/>
            <person name="Mirbahai L."/>
            <person name="Eastwood N."/>
            <person name="Colbourne J.K."/>
            <person name="Zhou J."/>
            <person name="Mallon E."/>
            <person name="Orsini L."/>
        </authorList>
    </citation>
    <scope>NUCLEOTIDE SEQUENCE [LARGE SCALE GENOMIC DNA]</scope>
    <source>
        <strain evidence="1">LRV0_1</strain>
    </source>
</reference>
<dbReference type="EMBL" id="JAOYFB010000003">
    <property type="protein sequence ID" value="KAK4011560.1"/>
    <property type="molecule type" value="Genomic_DNA"/>
</dbReference>
<evidence type="ECO:0000313" key="1">
    <source>
        <dbReference type="EMBL" id="KAK4011560.1"/>
    </source>
</evidence>